<dbReference type="EMBL" id="RXFM01000045">
    <property type="protein sequence ID" value="RST66217.1"/>
    <property type="molecule type" value="Genomic_DNA"/>
</dbReference>
<dbReference type="OrthoDB" id="5643626at2"/>
<gene>
    <name evidence="3" type="ORF">EIC27_03755</name>
</gene>
<sequence length="271" mass="31191">TESTSKDSQSIKYDYSKNSNKVELVTKKIDKPNDTSKDNAINKEIKYLNDGIDYEKRKNKLKGQIYLRADVGILKSQPKVYKDNFCVKNNNCDNKGYDAGKNYNFGIGWHINNDYRIDLLYNKANLKFDYKQQKGAKNNYYKHKVDISTLMLNLYRYKSISKYFDIYIGGGIGYTRISPLDGIITFNNQKDTYSAKPSNNFSYNLASGISFKVNNNAELNLGYRFLNYGKVKGFDSYDVWPGVHGPFSNVKREPLKGHNLSLGIIYKLPKK</sequence>
<keyword evidence="1" id="KW-0732">Signal</keyword>
<reference evidence="4" key="1">
    <citation type="submission" date="2018-11" db="EMBL/GenBank/DDBJ databases">
        <title>Phylogenetic, genomic, and biogeographic characterization of a novel and ubiquitous marine invertebrate-associated Rickettsiales parasite, Candidatus Marinoinvertebrata rohwerii, gen. nov., sp. nov.</title>
        <authorList>
            <person name="Klinges J.G."/>
            <person name="Rosales S.M."/>
            <person name="Mcminds R."/>
            <person name="Shaver E.C."/>
            <person name="Shantz A."/>
            <person name="Peters E.C."/>
            <person name="Burkepile D.E."/>
            <person name="Silliman B.R."/>
            <person name="Vega Thurber R.L."/>
        </authorList>
    </citation>
    <scope>NUCLEOTIDE SEQUENCE [LARGE SCALE GENOMIC DNA]</scope>
    <source>
        <strain evidence="4">a_cerv_44</strain>
    </source>
</reference>
<accession>A0A429XJJ6</accession>
<dbReference type="RefSeq" id="WP_153183762.1">
    <property type="nucleotide sequence ID" value="NZ_RXFM01000045.1"/>
</dbReference>
<dbReference type="InterPro" id="IPR027385">
    <property type="entry name" value="Beta-barrel_OMP"/>
</dbReference>
<dbReference type="InterPro" id="IPR011250">
    <property type="entry name" value="OMP/PagP_B-barrel"/>
</dbReference>
<evidence type="ECO:0000259" key="2">
    <source>
        <dbReference type="Pfam" id="PF13505"/>
    </source>
</evidence>
<dbReference type="Proteomes" id="UP000279470">
    <property type="component" value="Unassembled WGS sequence"/>
</dbReference>
<dbReference type="Pfam" id="PF13505">
    <property type="entry name" value="OMP_b-brl"/>
    <property type="match status" value="1"/>
</dbReference>
<evidence type="ECO:0000313" key="4">
    <source>
        <dbReference type="Proteomes" id="UP000279470"/>
    </source>
</evidence>
<dbReference type="SUPFAM" id="SSF56925">
    <property type="entry name" value="OMPA-like"/>
    <property type="match status" value="1"/>
</dbReference>
<protein>
    <submittedName>
        <fullName evidence="3">Porin family protein</fullName>
    </submittedName>
</protein>
<evidence type="ECO:0000256" key="1">
    <source>
        <dbReference type="ARBA" id="ARBA00022729"/>
    </source>
</evidence>
<keyword evidence="4" id="KW-1185">Reference proteome</keyword>
<comment type="caution">
    <text evidence="3">The sequence shown here is derived from an EMBL/GenBank/DDBJ whole genome shotgun (WGS) entry which is preliminary data.</text>
</comment>
<name>A0A429XJJ6_9RICK</name>
<dbReference type="Gene3D" id="2.40.160.20">
    <property type="match status" value="1"/>
</dbReference>
<dbReference type="AlphaFoldDB" id="A0A429XJJ6"/>
<feature type="domain" description="Outer membrane protein beta-barrel" evidence="2">
    <location>
        <begin position="65"/>
        <end position="246"/>
    </location>
</feature>
<evidence type="ECO:0000313" key="3">
    <source>
        <dbReference type="EMBL" id="RST66217.1"/>
    </source>
</evidence>
<feature type="non-terminal residue" evidence="3">
    <location>
        <position position="1"/>
    </location>
</feature>
<organism evidence="3 4">
    <name type="scientific">Candidatus Aquarickettsia rohweri</name>
    <dbReference type="NCBI Taxonomy" id="2602574"/>
    <lineage>
        <taxon>Bacteria</taxon>
        <taxon>Pseudomonadati</taxon>
        <taxon>Pseudomonadota</taxon>
        <taxon>Alphaproteobacteria</taxon>
        <taxon>Rickettsiales</taxon>
        <taxon>Candidatus Midichloriaceae</taxon>
        <taxon>Candidatus Aquarickettsia</taxon>
    </lineage>
</organism>
<proteinExistence type="predicted"/>